<dbReference type="Proteomes" id="UP000198305">
    <property type="component" value="Unassembled WGS sequence"/>
</dbReference>
<sequence>MKNRYALLTVDTEALPKRAAEDHVTRLMWGQHANGRAGVREMSEIGNEFGAKHIFFTDLCGAYDRLEEIKEVMRWLDADGQDVQLHTHPEYLPDSFWQEHGLPVKPKYMNQYPDDEKSAFVINHFGKLISDVTGKPLLSHRAGSFRWNAASIRALKAANIPLSFNNSMHAMYSKQCVYSEPTNLPYLWSNGTIEVPMTEKKILPKVGKDEWWARLTYPESSYFRFRPWWGRLLLNTLSGNPDFAVFLLHSWSLLYWDENGHGVYKDDQRIEGYRKLLARLTKDYDVITSEDFLYLHRRGKIQMPHTVDLSLAEYKAPPPRKKPQKKKP</sequence>
<dbReference type="SUPFAM" id="SSF88713">
    <property type="entry name" value="Glycoside hydrolase/deacetylase"/>
    <property type="match status" value="1"/>
</dbReference>
<reference evidence="2" key="1">
    <citation type="submission" date="2017-06" db="EMBL/GenBank/DDBJ databases">
        <authorList>
            <person name="Varghese N."/>
            <person name="Submissions S."/>
        </authorList>
    </citation>
    <scope>NUCLEOTIDE SEQUENCE [LARGE SCALE GENOMIC DNA]</scope>
    <source>
        <strain evidence="2">Ca-68</strain>
    </source>
</reference>
<evidence type="ECO:0008006" key="3">
    <source>
        <dbReference type="Google" id="ProtNLM"/>
    </source>
</evidence>
<dbReference type="OrthoDB" id="8597776at2"/>
<dbReference type="EMBL" id="FZOA01000001">
    <property type="protein sequence ID" value="SNR59576.1"/>
    <property type="molecule type" value="Genomic_DNA"/>
</dbReference>
<name>A0A238XKN0_9PROT</name>
<dbReference type="InterPro" id="IPR011330">
    <property type="entry name" value="Glyco_hydro/deAcase_b/a-brl"/>
</dbReference>
<dbReference type="AlphaFoldDB" id="A0A238XKN0"/>
<dbReference type="Gene3D" id="3.20.20.370">
    <property type="entry name" value="Glycoside hydrolase/deacetylase"/>
    <property type="match status" value="1"/>
</dbReference>
<evidence type="ECO:0000313" key="2">
    <source>
        <dbReference type="Proteomes" id="UP000198305"/>
    </source>
</evidence>
<protein>
    <recommendedName>
        <fullName evidence="3">Polysaccharide deacetylase</fullName>
    </recommendedName>
</protein>
<proteinExistence type="predicted"/>
<dbReference type="GO" id="GO:0005975">
    <property type="term" value="P:carbohydrate metabolic process"/>
    <property type="evidence" value="ECO:0007669"/>
    <property type="project" value="InterPro"/>
</dbReference>
<organism evidence="1 2">
    <name type="scientific">Methylobacillus rhizosphaerae</name>
    <dbReference type="NCBI Taxonomy" id="551994"/>
    <lineage>
        <taxon>Bacteria</taxon>
        <taxon>Pseudomonadati</taxon>
        <taxon>Pseudomonadota</taxon>
        <taxon>Betaproteobacteria</taxon>
        <taxon>Nitrosomonadales</taxon>
        <taxon>Methylophilaceae</taxon>
        <taxon>Methylobacillus</taxon>
    </lineage>
</organism>
<keyword evidence="2" id="KW-1185">Reference proteome</keyword>
<gene>
    <name evidence="1" type="ORF">SAMN05192560_0009</name>
</gene>
<accession>A0A238XKN0</accession>
<evidence type="ECO:0000313" key="1">
    <source>
        <dbReference type="EMBL" id="SNR59576.1"/>
    </source>
</evidence>
<dbReference type="RefSeq" id="WP_089374194.1">
    <property type="nucleotide sequence ID" value="NZ_FZOA01000001.1"/>
</dbReference>